<evidence type="ECO:0000256" key="5">
    <source>
        <dbReference type="ARBA" id="ARBA00022692"/>
    </source>
</evidence>
<evidence type="ECO:0000256" key="3">
    <source>
        <dbReference type="ARBA" id="ARBA00022676"/>
    </source>
</evidence>
<feature type="transmembrane region" description="Helical" evidence="9">
    <location>
        <begin position="17"/>
        <end position="37"/>
    </location>
</feature>
<name>A0A2S6ZI68_9XANT</name>
<dbReference type="PANTHER" id="PTHR33908">
    <property type="entry name" value="MANNOSYLTRANSFERASE YKCB-RELATED"/>
    <property type="match status" value="1"/>
</dbReference>
<feature type="transmembrane region" description="Helical" evidence="9">
    <location>
        <begin position="334"/>
        <end position="354"/>
    </location>
</feature>
<proteinExistence type="predicted"/>
<feature type="domain" description="Glycosyltransferase RgtA/B/C/D-like" evidence="10">
    <location>
        <begin position="71"/>
        <end position="229"/>
    </location>
</feature>
<evidence type="ECO:0000256" key="9">
    <source>
        <dbReference type="SAM" id="Phobius"/>
    </source>
</evidence>
<keyword evidence="12" id="KW-1185">Reference proteome</keyword>
<sequence>MTPKLPARILGIPSSPLLALGLCTLLAFAFLGLRGIWEPDEGRYTNVALTMLDTGDWISPKRSEEVGHWTKPPLTYWLVASSVEAFGHTPWAARLPIALSFLACMILAGACARRIHPGTGPLAAIVYGTMIVPFVAGQLVTTDFLLAALQALAVYAYLERRFGGQAHRHGWLLLMWAALGLGFVTKGPPALVPLLVFALMARLSPGPRIRWHWHALGVGLFLAIALPWYIVVSLRNPGLLQYFLGAELVDRVASDRFGRNGEWYGWLKVYAPTLILGTLPWSMELWRWLRRVVLRTAAWQKANVHAMDPRQLLLALWILVPIAVFCLARSRLPLYLLPIFVPLAVAVAGQRAYLGRGLPRWQWLALWIALLLASRVAGALWPTHKDSSVWADAIRERVRGPIREVVFVEDMARYGLHLHLGAEIEKVSRRPQKQARFNPEYDGPLMQEVQEVGREPGLIFVTKQAMYPAIAQSIAAYGYTAHAWGTPFQQRIIFGVQPPAPLPERSGNTAIGHYPASPASSARTGSSRPSP</sequence>
<feature type="transmembrane region" description="Helical" evidence="9">
    <location>
        <begin position="173"/>
        <end position="199"/>
    </location>
</feature>
<dbReference type="InterPro" id="IPR050297">
    <property type="entry name" value="LipidA_mod_glycosyltrf_83"/>
</dbReference>
<feature type="transmembrane region" description="Helical" evidence="9">
    <location>
        <begin position="310"/>
        <end position="328"/>
    </location>
</feature>
<dbReference type="GO" id="GO:0010041">
    <property type="term" value="P:response to iron(III) ion"/>
    <property type="evidence" value="ECO:0007669"/>
    <property type="project" value="TreeGrafter"/>
</dbReference>
<comment type="subcellular location">
    <subcellularLocation>
        <location evidence="1">Cell membrane</location>
        <topology evidence="1">Multi-pass membrane protein</topology>
    </subcellularLocation>
</comment>
<keyword evidence="4" id="KW-0808">Transferase</keyword>
<organism evidence="11 12">
    <name type="scientific">Xanthomonas theicola</name>
    <dbReference type="NCBI Taxonomy" id="56464"/>
    <lineage>
        <taxon>Bacteria</taxon>
        <taxon>Pseudomonadati</taxon>
        <taxon>Pseudomonadota</taxon>
        <taxon>Gammaproteobacteria</taxon>
        <taxon>Lysobacterales</taxon>
        <taxon>Lysobacteraceae</taxon>
        <taxon>Xanthomonas</taxon>
    </lineage>
</organism>
<evidence type="ECO:0000256" key="1">
    <source>
        <dbReference type="ARBA" id="ARBA00004651"/>
    </source>
</evidence>
<keyword evidence="2" id="KW-1003">Cell membrane</keyword>
<evidence type="ECO:0000256" key="2">
    <source>
        <dbReference type="ARBA" id="ARBA00022475"/>
    </source>
</evidence>
<dbReference type="AlphaFoldDB" id="A0A2S6ZI68"/>
<dbReference type="Pfam" id="PF13231">
    <property type="entry name" value="PMT_2"/>
    <property type="match status" value="1"/>
</dbReference>
<feature type="transmembrane region" description="Helical" evidence="9">
    <location>
        <begin position="91"/>
        <end position="112"/>
    </location>
</feature>
<accession>A0A2S6ZI68</accession>
<feature type="transmembrane region" description="Helical" evidence="9">
    <location>
        <begin position="211"/>
        <end position="230"/>
    </location>
</feature>
<dbReference type="InterPro" id="IPR038731">
    <property type="entry name" value="RgtA/B/C-like"/>
</dbReference>
<dbReference type="RefSeq" id="WP_128419559.1">
    <property type="nucleotide sequence ID" value="NZ_CP049017.1"/>
</dbReference>
<comment type="caution">
    <text evidence="11">The sequence shown here is derived from an EMBL/GenBank/DDBJ whole genome shotgun (WGS) entry which is preliminary data.</text>
</comment>
<evidence type="ECO:0000256" key="8">
    <source>
        <dbReference type="SAM" id="MobiDB-lite"/>
    </source>
</evidence>
<keyword evidence="3" id="KW-0328">Glycosyltransferase</keyword>
<evidence type="ECO:0000259" key="10">
    <source>
        <dbReference type="Pfam" id="PF13231"/>
    </source>
</evidence>
<dbReference type="GO" id="GO:0005886">
    <property type="term" value="C:plasma membrane"/>
    <property type="evidence" value="ECO:0007669"/>
    <property type="project" value="UniProtKB-SubCell"/>
</dbReference>
<keyword evidence="5 9" id="KW-0812">Transmembrane</keyword>
<dbReference type="GO" id="GO:0016763">
    <property type="term" value="F:pentosyltransferase activity"/>
    <property type="evidence" value="ECO:0007669"/>
    <property type="project" value="TreeGrafter"/>
</dbReference>
<keyword evidence="6 9" id="KW-1133">Transmembrane helix</keyword>
<gene>
    <name evidence="11" type="ORF">XthCFBP4691_05855</name>
</gene>
<dbReference type="Proteomes" id="UP000239898">
    <property type="component" value="Unassembled WGS sequence"/>
</dbReference>
<dbReference type="GO" id="GO:0009103">
    <property type="term" value="P:lipopolysaccharide biosynthetic process"/>
    <property type="evidence" value="ECO:0007669"/>
    <property type="project" value="TreeGrafter"/>
</dbReference>
<keyword evidence="7 9" id="KW-0472">Membrane</keyword>
<evidence type="ECO:0000313" key="12">
    <source>
        <dbReference type="Proteomes" id="UP000239898"/>
    </source>
</evidence>
<feature type="transmembrane region" description="Helical" evidence="9">
    <location>
        <begin position="124"/>
        <end position="153"/>
    </location>
</feature>
<dbReference type="EMBL" id="MIGX01000018">
    <property type="protein sequence ID" value="PPT91973.1"/>
    <property type="molecule type" value="Genomic_DNA"/>
</dbReference>
<feature type="region of interest" description="Disordered" evidence="8">
    <location>
        <begin position="503"/>
        <end position="531"/>
    </location>
</feature>
<evidence type="ECO:0000256" key="7">
    <source>
        <dbReference type="ARBA" id="ARBA00023136"/>
    </source>
</evidence>
<evidence type="ECO:0000313" key="11">
    <source>
        <dbReference type="EMBL" id="PPT91973.1"/>
    </source>
</evidence>
<dbReference type="OrthoDB" id="9775035at2"/>
<dbReference type="PANTHER" id="PTHR33908:SF3">
    <property type="entry name" value="UNDECAPRENYL PHOSPHATE-ALPHA-4-AMINO-4-DEOXY-L-ARABINOSE ARABINOSYL TRANSFERASE"/>
    <property type="match status" value="1"/>
</dbReference>
<feature type="compositionally biased region" description="Polar residues" evidence="8">
    <location>
        <begin position="518"/>
        <end position="531"/>
    </location>
</feature>
<evidence type="ECO:0000256" key="6">
    <source>
        <dbReference type="ARBA" id="ARBA00022989"/>
    </source>
</evidence>
<reference evidence="11 12" key="1">
    <citation type="submission" date="2016-08" db="EMBL/GenBank/DDBJ databases">
        <title>Evolution of the type three secretion system and type three effector repertoires in Xanthomonas.</title>
        <authorList>
            <person name="Merda D."/>
            <person name="Briand M."/>
            <person name="Bosis E."/>
            <person name="Rousseau C."/>
            <person name="Portier P."/>
            <person name="Jacques M.-A."/>
            <person name="Fischer-Le Saux M."/>
        </authorList>
    </citation>
    <scope>NUCLEOTIDE SEQUENCE [LARGE SCALE GENOMIC DNA]</scope>
    <source>
        <strain evidence="11 12">CFBP 4691</strain>
    </source>
</reference>
<evidence type="ECO:0000256" key="4">
    <source>
        <dbReference type="ARBA" id="ARBA00022679"/>
    </source>
</evidence>
<protein>
    <recommendedName>
        <fullName evidence="10">Glycosyltransferase RgtA/B/C/D-like domain-containing protein</fullName>
    </recommendedName>
</protein>